<gene>
    <name evidence="2" type="ORF">HT134_01545</name>
</gene>
<dbReference type="SMART" id="SM00530">
    <property type="entry name" value="HTH_XRE"/>
    <property type="match status" value="1"/>
</dbReference>
<dbReference type="Pfam" id="PF19054">
    <property type="entry name" value="DUF5753"/>
    <property type="match status" value="1"/>
</dbReference>
<dbReference type="CDD" id="cd00093">
    <property type="entry name" value="HTH_XRE"/>
    <property type="match status" value="1"/>
</dbReference>
<proteinExistence type="predicted"/>
<accession>A0A7Y6IKY6</accession>
<evidence type="ECO:0000259" key="1">
    <source>
        <dbReference type="PROSITE" id="PS50943"/>
    </source>
</evidence>
<sequence>MHTIVAARLAALRRARRLSMRTAADAAGLNTSTVYRIEHGHVAPRESTTDTLLELYGVHDAAQRRHVLALLRGERRPGWFDAPEIPLWLSRFLALEDEAAEVDAYAPMFVPALLQTPAYAEATVRACGHPGMTPQQVKAGAGTILRRQELLDRDGGPRVRAVVDRRALLDPPLACPADRVGQVDAIAAAAGRPGVAVQVARPCTETGHLYHGPPFTLLGFAGRDRPGVLVLHLLHGSTVVDDPETVRAHHEAFARLSRSAHDAARTPDVLAGIRAELTA</sequence>
<dbReference type="InterPro" id="IPR001387">
    <property type="entry name" value="Cro/C1-type_HTH"/>
</dbReference>
<dbReference type="PROSITE" id="PS50943">
    <property type="entry name" value="HTH_CROC1"/>
    <property type="match status" value="1"/>
</dbReference>
<dbReference type="AlphaFoldDB" id="A0A7Y6IKY6"/>
<dbReference type="SUPFAM" id="SSF47413">
    <property type="entry name" value="lambda repressor-like DNA-binding domains"/>
    <property type="match status" value="1"/>
</dbReference>
<reference evidence="2 3" key="1">
    <citation type="submission" date="2020-06" db="EMBL/GenBank/DDBJ databases">
        <authorList>
            <person name="Chanama M."/>
        </authorList>
    </citation>
    <scope>NUCLEOTIDE SEQUENCE [LARGE SCALE GENOMIC DNA]</scope>
    <source>
        <strain evidence="2 3">TBRC6557</strain>
    </source>
</reference>
<keyword evidence="3" id="KW-1185">Reference proteome</keyword>
<protein>
    <submittedName>
        <fullName evidence="2">Helix-turn-helix transcriptional regulator</fullName>
    </submittedName>
</protein>
<comment type="caution">
    <text evidence="2">The sequence shown here is derived from an EMBL/GenBank/DDBJ whole genome shotgun (WGS) entry which is preliminary data.</text>
</comment>
<dbReference type="RefSeq" id="WP_175598444.1">
    <property type="nucleotide sequence ID" value="NZ_JABWGO010000001.1"/>
</dbReference>
<dbReference type="Proteomes" id="UP000546126">
    <property type="component" value="Unassembled WGS sequence"/>
</dbReference>
<organism evidence="2 3">
    <name type="scientific">Nonomuraea rhodomycinica</name>
    <dbReference type="NCBI Taxonomy" id="1712872"/>
    <lineage>
        <taxon>Bacteria</taxon>
        <taxon>Bacillati</taxon>
        <taxon>Actinomycetota</taxon>
        <taxon>Actinomycetes</taxon>
        <taxon>Streptosporangiales</taxon>
        <taxon>Streptosporangiaceae</taxon>
        <taxon>Nonomuraea</taxon>
    </lineage>
</organism>
<evidence type="ECO:0000313" key="3">
    <source>
        <dbReference type="Proteomes" id="UP000546126"/>
    </source>
</evidence>
<dbReference type="Pfam" id="PF13560">
    <property type="entry name" value="HTH_31"/>
    <property type="match status" value="1"/>
</dbReference>
<dbReference type="InterPro" id="IPR043917">
    <property type="entry name" value="DUF5753"/>
</dbReference>
<dbReference type="GO" id="GO:0003677">
    <property type="term" value="F:DNA binding"/>
    <property type="evidence" value="ECO:0007669"/>
    <property type="project" value="InterPro"/>
</dbReference>
<feature type="domain" description="HTH cro/C1-type" evidence="1">
    <location>
        <begin position="9"/>
        <end position="63"/>
    </location>
</feature>
<evidence type="ECO:0000313" key="2">
    <source>
        <dbReference type="EMBL" id="NUW38814.1"/>
    </source>
</evidence>
<name>A0A7Y6IKY6_9ACTN</name>
<dbReference type="EMBL" id="JABWGO010000001">
    <property type="protein sequence ID" value="NUW38814.1"/>
    <property type="molecule type" value="Genomic_DNA"/>
</dbReference>
<dbReference type="InterPro" id="IPR010982">
    <property type="entry name" value="Lambda_DNA-bd_dom_sf"/>
</dbReference>
<dbReference type="Gene3D" id="1.10.260.40">
    <property type="entry name" value="lambda repressor-like DNA-binding domains"/>
    <property type="match status" value="1"/>
</dbReference>